<keyword evidence="2" id="KW-1185">Reference proteome</keyword>
<reference evidence="1 2" key="2">
    <citation type="journal article" date="2022" name="Mol. Ecol. Resour.">
        <title>The genomes of chicory, endive, great burdock and yacon provide insights into Asteraceae paleo-polyploidization history and plant inulin production.</title>
        <authorList>
            <person name="Fan W."/>
            <person name="Wang S."/>
            <person name="Wang H."/>
            <person name="Wang A."/>
            <person name="Jiang F."/>
            <person name="Liu H."/>
            <person name="Zhao H."/>
            <person name="Xu D."/>
            <person name="Zhang Y."/>
        </authorList>
    </citation>
    <scope>NUCLEOTIDE SEQUENCE [LARGE SCALE GENOMIC DNA]</scope>
    <source>
        <strain evidence="2">cv. Punajuju</strain>
        <tissue evidence="1">Leaves</tissue>
    </source>
</reference>
<dbReference type="EMBL" id="CM042010">
    <property type="protein sequence ID" value="KAI3781063.1"/>
    <property type="molecule type" value="Genomic_DNA"/>
</dbReference>
<evidence type="ECO:0000313" key="1">
    <source>
        <dbReference type="EMBL" id="KAI3781063.1"/>
    </source>
</evidence>
<reference evidence="2" key="1">
    <citation type="journal article" date="2022" name="Mol. Ecol. Resour.">
        <title>The genomes of chicory, endive, great burdock and yacon provide insights into Asteraceae palaeo-polyploidization history and plant inulin production.</title>
        <authorList>
            <person name="Fan W."/>
            <person name="Wang S."/>
            <person name="Wang H."/>
            <person name="Wang A."/>
            <person name="Jiang F."/>
            <person name="Liu H."/>
            <person name="Zhao H."/>
            <person name="Xu D."/>
            <person name="Zhang Y."/>
        </authorList>
    </citation>
    <scope>NUCLEOTIDE SEQUENCE [LARGE SCALE GENOMIC DNA]</scope>
    <source>
        <strain evidence="2">cv. Punajuju</strain>
    </source>
</reference>
<name>A0ACB9GCZ6_CICIN</name>
<protein>
    <submittedName>
        <fullName evidence="1">Uncharacterized protein</fullName>
    </submittedName>
</protein>
<dbReference type="Proteomes" id="UP001055811">
    <property type="component" value="Linkage Group LG02"/>
</dbReference>
<gene>
    <name evidence="1" type="ORF">L2E82_11062</name>
</gene>
<accession>A0ACB9GCZ6</accession>
<organism evidence="1 2">
    <name type="scientific">Cichorium intybus</name>
    <name type="common">Chicory</name>
    <dbReference type="NCBI Taxonomy" id="13427"/>
    <lineage>
        <taxon>Eukaryota</taxon>
        <taxon>Viridiplantae</taxon>
        <taxon>Streptophyta</taxon>
        <taxon>Embryophyta</taxon>
        <taxon>Tracheophyta</taxon>
        <taxon>Spermatophyta</taxon>
        <taxon>Magnoliopsida</taxon>
        <taxon>eudicotyledons</taxon>
        <taxon>Gunneridae</taxon>
        <taxon>Pentapetalae</taxon>
        <taxon>asterids</taxon>
        <taxon>campanulids</taxon>
        <taxon>Asterales</taxon>
        <taxon>Asteraceae</taxon>
        <taxon>Cichorioideae</taxon>
        <taxon>Cichorieae</taxon>
        <taxon>Cichoriinae</taxon>
        <taxon>Cichorium</taxon>
    </lineage>
</organism>
<sequence>MEGKVFEQFLNTDPIDKEKERKEVGEWEGDDRNWLSDDGESENSAGEEEEVDKSGAWKKSKSGGKFEESFVAESRESAQDGKNNNGKKIWSKTHPSPCKDNEGEPMRDVEGEFEKGVDTKDITALQRAETQRKIRMKEGRVNNSSEMEKRVTRSQSRNWKKKNEAEDNKKGGENVTDSDSSMSIGIIQILEEVGRLSGLRKEDERGSQQPSIKRNGSKKGDSEKRLYCA</sequence>
<proteinExistence type="predicted"/>
<comment type="caution">
    <text evidence="1">The sequence shown here is derived from an EMBL/GenBank/DDBJ whole genome shotgun (WGS) entry which is preliminary data.</text>
</comment>
<evidence type="ECO:0000313" key="2">
    <source>
        <dbReference type="Proteomes" id="UP001055811"/>
    </source>
</evidence>